<organism evidence="3 4">
    <name type="scientific">Phytophthora palmivora</name>
    <dbReference type="NCBI Taxonomy" id="4796"/>
    <lineage>
        <taxon>Eukaryota</taxon>
        <taxon>Sar</taxon>
        <taxon>Stramenopiles</taxon>
        <taxon>Oomycota</taxon>
        <taxon>Peronosporomycetes</taxon>
        <taxon>Peronosporales</taxon>
        <taxon>Peronosporaceae</taxon>
        <taxon>Phytophthora</taxon>
    </lineage>
</organism>
<dbReference type="EMBL" id="NCKW01020109">
    <property type="protein sequence ID" value="POM59099.1"/>
    <property type="molecule type" value="Genomic_DNA"/>
</dbReference>
<dbReference type="PANTHER" id="PTHR33064">
    <property type="entry name" value="POL PROTEIN"/>
    <property type="match status" value="1"/>
</dbReference>
<protein>
    <recommendedName>
        <fullName evidence="2">Reverse transcriptase domain-containing protein</fullName>
    </recommendedName>
</protein>
<dbReference type="Pfam" id="PF00078">
    <property type="entry name" value="RVT_1"/>
    <property type="match status" value="1"/>
</dbReference>
<dbReference type="Gene3D" id="3.30.70.270">
    <property type="match status" value="1"/>
</dbReference>
<dbReference type="Proteomes" id="UP000237271">
    <property type="component" value="Unassembled WGS sequence"/>
</dbReference>
<sequence>MAMTASAIMPPMVRDLSHPALVKWQQERREYVDAIEACCAVTGEDKIKALRSVKNSFDTRLLESLCKYEWGTTVDLVKEERIIRELNKIVGSVMNDQIVDIDALFNDKLKIDLRERDVKARVLKYFMLCEEIILHNGLTSTFSTSTGSKEKCKLLKKHLEPVALRDSIDAHQRIVDSSSKSDEQKLYHLVKEKALEQEKVFSLLTKRKQQQINLATKGEKPKQNQEKRLRGGGSGTSRCHESGHESGANRNTSGINHSNTSVNSNRFRAKRVEPITIYNGNGKPTVILNGVLELPYCADSGSDFNMVSRRHVVRLCQLDNSVQLVRLTDPIESRAVGGTLLVSTHAIDISIALNTAAGPVRCQDTKRCLIVESEEFLVGKILLAELGIDIDRQLEYLASRGDDETIDDPEGMPVCTPVSDEIVMNVVDALVHDAVGRGVIGDYIMSKLYTTLRRFGGWRLELGNDFPARVPPLKLRLKKNTAPYRCKVRQYSPEKSEFLEAFNKKLVELGWRRWCCPALPVKKPSTNDYRQTVDYRPANALTEPIAGVMPSIEVALEHCRGKAFYALVSGSFRCTRAAVSFCRTWPVFTPTRVPQGCTDAALHFQSTVEMVLGDLVGKCAIVWIDDLLVFAETADQLVESIDAILQKLDEHGFILNPKKSSLFLTEVRWCGRIINKDGSAMIPLASSHCEICHRPPQLLNFNGFFARAIG</sequence>
<dbReference type="AlphaFoldDB" id="A0A2P4X0M2"/>
<dbReference type="InterPro" id="IPR043128">
    <property type="entry name" value="Rev_trsase/Diguanyl_cyclase"/>
</dbReference>
<name>A0A2P4X0M2_9STRA</name>
<feature type="region of interest" description="Disordered" evidence="1">
    <location>
        <begin position="213"/>
        <end position="264"/>
    </location>
</feature>
<feature type="compositionally biased region" description="Basic and acidic residues" evidence="1">
    <location>
        <begin position="217"/>
        <end position="229"/>
    </location>
</feature>
<evidence type="ECO:0000259" key="2">
    <source>
        <dbReference type="Pfam" id="PF00078"/>
    </source>
</evidence>
<feature type="domain" description="Reverse transcriptase" evidence="2">
    <location>
        <begin position="586"/>
        <end position="671"/>
    </location>
</feature>
<dbReference type="CDD" id="cd01647">
    <property type="entry name" value="RT_LTR"/>
    <property type="match status" value="1"/>
</dbReference>
<dbReference type="Gene3D" id="3.10.10.10">
    <property type="entry name" value="HIV Type 1 Reverse Transcriptase, subunit A, domain 1"/>
    <property type="match status" value="1"/>
</dbReference>
<keyword evidence="4" id="KW-1185">Reference proteome</keyword>
<dbReference type="InterPro" id="IPR000477">
    <property type="entry name" value="RT_dom"/>
</dbReference>
<evidence type="ECO:0000313" key="3">
    <source>
        <dbReference type="EMBL" id="POM59099.1"/>
    </source>
</evidence>
<dbReference type="PANTHER" id="PTHR33064:SF37">
    <property type="entry name" value="RIBONUCLEASE H"/>
    <property type="match status" value="1"/>
</dbReference>
<dbReference type="InterPro" id="IPR051320">
    <property type="entry name" value="Viral_Replic_Matur_Polypro"/>
</dbReference>
<evidence type="ECO:0000256" key="1">
    <source>
        <dbReference type="SAM" id="MobiDB-lite"/>
    </source>
</evidence>
<feature type="compositionally biased region" description="Polar residues" evidence="1">
    <location>
        <begin position="248"/>
        <end position="264"/>
    </location>
</feature>
<dbReference type="OrthoDB" id="123822at2759"/>
<dbReference type="SUPFAM" id="SSF56672">
    <property type="entry name" value="DNA/RNA polymerases"/>
    <property type="match status" value="1"/>
</dbReference>
<evidence type="ECO:0000313" key="4">
    <source>
        <dbReference type="Proteomes" id="UP000237271"/>
    </source>
</evidence>
<reference evidence="3 4" key="1">
    <citation type="journal article" date="2017" name="Genome Biol. Evol.">
        <title>Phytophthora megakarya and P. palmivora, closely related causal agents of cacao black pod rot, underwent increases in genome sizes and gene numbers by different mechanisms.</title>
        <authorList>
            <person name="Ali S.S."/>
            <person name="Shao J."/>
            <person name="Lary D.J."/>
            <person name="Kronmiller B."/>
            <person name="Shen D."/>
            <person name="Strem M.D."/>
            <person name="Amoako-Attah I."/>
            <person name="Akrofi A.Y."/>
            <person name="Begoude B.A."/>
            <person name="Ten Hoopen G.M."/>
            <person name="Coulibaly K."/>
            <person name="Kebe B.I."/>
            <person name="Melnick R.L."/>
            <person name="Guiltinan M.J."/>
            <person name="Tyler B.M."/>
            <person name="Meinhardt L.W."/>
            <person name="Bailey B.A."/>
        </authorList>
    </citation>
    <scope>NUCLEOTIDE SEQUENCE [LARGE SCALE GENOMIC DNA]</scope>
    <source>
        <strain evidence="4">sbr112.9</strain>
    </source>
</reference>
<gene>
    <name evidence="3" type="ORF">PHPALM_36171</name>
</gene>
<dbReference type="InterPro" id="IPR043502">
    <property type="entry name" value="DNA/RNA_pol_sf"/>
</dbReference>
<proteinExistence type="predicted"/>
<comment type="caution">
    <text evidence="3">The sequence shown here is derived from an EMBL/GenBank/DDBJ whole genome shotgun (WGS) entry which is preliminary data.</text>
</comment>
<accession>A0A2P4X0M2</accession>